<reference evidence="1 2" key="1">
    <citation type="submission" date="2019-05" db="EMBL/GenBank/DDBJ databases">
        <title>Another draft genome of Portunus trituberculatus and its Hox gene families provides insights of decapod evolution.</title>
        <authorList>
            <person name="Jeong J.-H."/>
            <person name="Song I."/>
            <person name="Kim S."/>
            <person name="Choi T."/>
            <person name="Kim D."/>
            <person name="Ryu S."/>
            <person name="Kim W."/>
        </authorList>
    </citation>
    <scope>NUCLEOTIDE SEQUENCE [LARGE SCALE GENOMIC DNA]</scope>
    <source>
        <tissue evidence="1">Muscle</tissue>
    </source>
</reference>
<gene>
    <name evidence="1" type="ORF">E2C01_085775</name>
</gene>
<dbReference type="AlphaFoldDB" id="A0A5B7J7R9"/>
<protein>
    <submittedName>
        <fullName evidence="1">Uncharacterized protein</fullName>
    </submittedName>
</protein>
<proteinExistence type="predicted"/>
<comment type="caution">
    <text evidence="1">The sequence shown here is derived from an EMBL/GenBank/DDBJ whole genome shotgun (WGS) entry which is preliminary data.</text>
</comment>
<dbReference type="Proteomes" id="UP000324222">
    <property type="component" value="Unassembled WGS sequence"/>
</dbReference>
<keyword evidence="2" id="KW-1185">Reference proteome</keyword>
<evidence type="ECO:0000313" key="2">
    <source>
        <dbReference type="Proteomes" id="UP000324222"/>
    </source>
</evidence>
<sequence>MKEGGQGRRRRGEHTYSTYTHPLCIHVTRESRERERGI</sequence>
<organism evidence="1 2">
    <name type="scientific">Portunus trituberculatus</name>
    <name type="common">Swimming crab</name>
    <name type="synonym">Neptunus trituberculatus</name>
    <dbReference type="NCBI Taxonomy" id="210409"/>
    <lineage>
        <taxon>Eukaryota</taxon>
        <taxon>Metazoa</taxon>
        <taxon>Ecdysozoa</taxon>
        <taxon>Arthropoda</taxon>
        <taxon>Crustacea</taxon>
        <taxon>Multicrustacea</taxon>
        <taxon>Malacostraca</taxon>
        <taxon>Eumalacostraca</taxon>
        <taxon>Eucarida</taxon>
        <taxon>Decapoda</taxon>
        <taxon>Pleocyemata</taxon>
        <taxon>Brachyura</taxon>
        <taxon>Eubrachyura</taxon>
        <taxon>Portunoidea</taxon>
        <taxon>Portunidae</taxon>
        <taxon>Portuninae</taxon>
        <taxon>Portunus</taxon>
    </lineage>
</organism>
<name>A0A5B7J7R9_PORTR</name>
<accession>A0A5B7J7R9</accession>
<dbReference type="EMBL" id="VSRR010085497">
    <property type="protein sequence ID" value="MPC90775.1"/>
    <property type="molecule type" value="Genomic_DNA"/>
</dbReference>
<evidence type="ECO:0000313" key="1">
    <source>
        <dbReference type="EMBL" id="MPC90775.1"/>
    </source>
</evidence>